<dbReference type="CDD" id="cd10442">
    <property type="entry name" value="GIY-YIG_PLEs"/>
    <property type="match status" value="1"/>
</dbReference>
<dbReference type="InterPro" id="IPR053748">
    <property type="entry name" value="Host_DNA_Degrad_Endo"/>
</dbReference>
<dbReference type="AlphaFoldDB" id="A0ABD0XNM8"/>
<proteinExistence type="predicted"/>
<protein>
    <recommendedName>
        <fullName evidence="3">GIY-YIG domain-containing protein</fullName>
    </recommendedName>
</protein>
<feature type="non-terminal residue" evidence="1">
    <location>
        <position position="1"/>
    </location>
</feature>
<dbReference type="Gene3D" id="3.40.1440.40">
    <property type="match status" value="1"/>
</dbReference>
<evidence type="ECO:0008006" key="3">
    <source>
        <dbReference type="Google" id="ProtNLM"/>
    </source>
</evidence>
<organism evidence="1 2">
    <name type="scientific">Umbra pygmaea</name>
    <name type="common">Eastern mudminnow</name>
    <dbReference type="NCBI Taxonomy" id="75934"/>
    <lineage>
        <taxon>Eukaryota</taxon>
        <taxon>Metazoa</taxon>
        <taxon>Chordata</taxon>
        <taxon>Craniata</taxon>
        <taxon>Vertebrata</taxon>
        <taxon>Euteleostomi</taxon>
        <taxon>Actinopterygii</taxon>
        <taxon>Neopterygii</taxon>
        <taxon>Teleostei</taxon>
        <taxon>Protacanthopterygii</taxon>
        <taxon>Esociformes</taxon>
        <taxon>Umbridae</taxon>
        <taxon>Umbra</taxon>
    </lineage>
</organism>
<reference evidence="1 2" key="1">
    <citation type="submission" date="2024-06" db="EMBL/GenBank/DDBJ databases">
        <authorList>
            <person name="Pan Q."/>
            <person name="Wen M."/>
            <person name="Jouanno E."/>
            <person name="Zahm M."/>
            <person name="Klopp C."/>
            <person name="Cabau C."/>
            <person name="Louis A."/>
            <person name="Berthelot C."/>
            <person name="Parey E."/>
            <person name="Roest Crollius H."/>
            <person name="Montfort J."/>
            <person name="Robinson-Rechavi M."/>
            <person name="Bouchez O."/>
            <person name="Lampietro C."/>
            <person name="Lopez Roques C."/>
            <person name="Donnadieu C."/>
            <person name="Postlethwait J."/>
            <person name="Bobe J."/>
            <person name="Verreycken H."/>
            <person name="Guiguen Y."/>
        </authorList>
    </citation>
    <scope>NUCLEOTIDE SEQUENCE [LARGE SCALE GENOMIC DNA]</scope>
    <source>
        <strain evidence="1">Up_M1</strain>
        <tissue evidence="1">Testis</tissue>
    </source>
</reference>
<evidence type="ECO:0000313" key="2">
    <source>
        <dbReference type="Proteomes" id="UP001557470"/>
    </source>
</evidence>
<accession>A0ABD0XNM8</accession>
<gene>
    <name evidence="1" type="ORF">UPYG_G00035090</name>
</gene>
<name>A0ABD0XNM8_UMBPY</name>
<comment type="caution">
    <text evidence="1">The sequence shown here is derived from an EMBL/GenBank/DDBJ whole genome shotgun (WGS) entry which is preliminary data.</text>
</comment>
<evidence type="ECO:0000313" key="1">
    <source>
        <dbReference type="EMBL" id="KAL1022988.1"/>
    </source>
</evidence>
<sequence>QTQLTRTQNVRDYIVRADTYIPCVNSHGRLDEVTGFYPCHTCAACRDCCKKMRSFTSSSTNKEYTIRQFLTCNSCNVVYLITCPCKKQYVGKTTRKIKTRMIEHKSAIRRNDPKSPIARPFAEAGHPVSSMYMCYTTDQTDTQGWQC</sequence>
<dbReference type="Proteomes" id="UP001557470">
    <property type="component" value="Unassembled WGS sequence"/>
</dbReference>
<dbReference type="EMBL" id="JAGEUA010000001">
    <property type="protein sequence ID" value="KAL1022988.1"/>
    <property type="molecule type" value="Genomic_DNA"/>
</dbReference>
<keyword evidence="2" id="KW-1185">Reference proteome</keyword>